<dbReference type="InterPro" id="IPR027925">
    <property type="entry name" value="MCM_N"/>
</dbReference>
<keyword evidence="6 11" id="KW-0347">Helicase</keyword>
<dbReference type="PANTHER" id="PTHR11630:SF46">
    <property type="entry name" value="DNA REPLICATION LICENSING FACTOR MCM3-RELATED"/>
    <property type="match status" value="1"/>
</dbReference>
<dbReference type="EMBL" id="KL250706">
    <property type="protein sequence ID" value="KGB35683.1"/>
    <property type="molecule type" value="Genomic_DNA"/>
</dbReference>
<dbReference type="GO" id="GO:0016787">
    <property type="term" value="F:hydrolase activity"/>
    <property type="evidence" value="ECO:0007669"/>
    <property type="project" value="UniProtKB-KW"/>
</dbReference>
<dbReference type="InterPro" id="IPR018525">
    <property type="entry name" value="MCM_CS"/>
</dbReference>
<name>A0A095C236_SCHHA</name>
<dbReference type="PROSITE" id="PS00847">
    <property type="entry name" value="MCM_1"/>
    <property type="match status" value="1"/>
</dbReference>
<dbReference type="PROSITE" id="PS50051">
    <property type="entry name" value="MCM_2"/>
    <property type="match status" value="1"/>
</dbReference>
<reference evidence="14" key="3">
    <citation type="submission" date="2021-06" db="EMBL/GenBank/DDBJ databases">
        <title>Chromosome-level genome assembly for S. haematobium.</title>
        <authorList>
            <person name="Stroehlein A.J."/>
        </authorList>
    </citation>
    <scope>NUCLEOTIDE SEQUENCE</scope>
</reference>
<reference evidence="15" key="1">
    <citation type="journal article" date="2012" name="Nat. Genet.">
        <title>Whole-genome sequence of Schistosoma haematobium.</title>
        <authorList>
            <person name="Young N.D."/>
            <person name="Jex A.R."/>
            <person name="Li B."/>
            <person name="Liu S."/>
            <person name="Yang L."/>
            <person name="Xiong Z."/>
            <person name="Li Y."/>
            <person name="Cantacessi C."/>
            <person name="Hall R.S."/>
            <person name="Xu X."/>
            <person name="Chen F."/>
            <person name="Wu X."/>
            <person name="Zerlotini A."/>
            <person name="Oliveira G."/>
            <person name="Hofmann A."/>
            <person name="Zhang G."/>
            <person name="Fang X."/>
            <person name="Kang Y."/>
            <person name="Campbell B.E."/>
            <person name="Loukas A."/>
            <person name="Ranganathan S."/>
            <person name="Rollinson D."/>
            <person name="Rinaldi G."/>
            <person name="Brindley P.J."/>
            <person name="Yang H."/>
            <person name="Wang J."/>
            <person name="Wang J."/>
            <person name="Gasser R.B."/>
        </authorList>
    </citation>
    <scope>NUCLEOTIDE SEQUENCE [LARGE SCALE GENOMIC DNA]</scope>
</reference>
<feature type="region of interest" description="Disordered" evidence="12">
    <location>
        <begin position="681"/>
        <end position="741"/>
    </location>
</feature>
<reference evidence="14" key="2">
    <citation type="journal article" date="2019" name="Gigascience">
        <title>High-quality Schistosoma haematobium genome achieved by single-molecule and long-range sequencing.</title>
        <authorList>
            <person name="Stroehlein A.J."/>
            <person name="Korhonen P.K."/>
            <person name="Chong T.M."/>
            <person name="Lim Y.L."/>
            <person name="Chan K.G."/>
            <person name="Webster B."/>
            <person name="Rollinson D."/>
            <person name="Brindley P.J."/>
            <person name="Gasser R.B."/>
            <person name="Young N.D."/>
        </authorList>
    </citation>
    <scope>NUCLEOTIDE SEQUENCE</scope>
</reference>
<evidence type="ECO:0000256" key="6">
    <source>
        <dbReference type="ARBA" id="ARBA00022806"/>
    </source>
</evidence>
<keyword evidence="8 10" id="KW-0238">DNA-binding</keyword>
<dbReference type="GeneID" id="24591517"/>
<feature type="region of interest" description="Disordered" evidence="12">
    <location>
        <begin position="609"/>
        <end position="628"/>
    </location>
</feature>
<accession>A0A095C236</accession>
<dbReference type="CTD" id="24591517"/>
<evidence type="ECO:0000256" key="3">
    <source>
        <dbReference type="ARBA" id="ARBA00022705"/>
    </source>
</evidence>
<evidence type="ECO:0000256" key="4">
    <source>
        <dbReference type="ARBA" id="ARBA00022741"/>
    </source>
</evidence>
<dbReference type="PRINTS" id="PR01657">
    <property type="entry name" value="MCMFAMILY"/>
</dbReference>
<keyword evidence="5 11" id="KW-0378">Hydrolase</keyword>
<dbReference type="GO" id="GO:0005524">
    <property type="term" value="F:ATP binding"/>
    <property type="evidence" value="ECO:0007669"/>
    <property type="project" value="UniProtKB-UniRule"/>
</dbReference>
<dbReference type="InterPro" id="IPR056575">
    <property type="entry name" value="WH_MCM3_C"/>
</dbReference>
<dbReference type="PRINTS" id="PR01659">
    <property type="entry name" value="MCMPROTEIN3"/>
</dbReference>
<sequence length="823" mass="92041">MDQTMDHSLIESEREYVEFLDETDEYKDRINSLITRDGIRLMININDLRRQNSGRAKKLLENTCSEIVACQRAVKKCIQNTNPDFAKTKHEFFVGFEGSFGSRHVTPRTLNSKLLGNMVCLEGIVTKASLIHPKVVCSVHYCPATKKTIERRYADLTSLEPYPFVGAYPTKDDEGNLLETEYGLSVYSDHQTITIQEMPETAPAGQLPRSIDALLDNDLVDAVQPGDRVQIVGHYRCLPGKKNGFTTANFRTVIIANNVQSLSKETGPSFSEKDISMMRLISKRNDVISLLTRSIAPSICGHEHIKEAILLLLLGGVERQLTNGSRIRGDINLLLMGDPSVAKSQFLRFVLHIAHRAIATTGRGSSGVGLTAAVTTDMETGERSLEAGAMVLADRGIVCIDEFDKMSDIDRTAIHEVMEQGRVTISKAGIQAKLNARCSVLAAANPVYGKYDQYKTPMENIGLQDSLLSRFDLLFIVLDKADPDSDRAIAEHVLKIHRYRGPGEQEGEALQLHCATHLLTTGADPLTIVSQDDHDDDLDGNSSRRQEEDQIYEQQNEFLLPSRGRKQDQLTIKFLQKYIHVARQLKPQLTKEAASILAEKYCDLRAQEASETMGRPNRGEQNRMRRTQPITARSLETLIRLSTAHAKARMSKTVTKKDAEAAVQLISFVLFKEVLEKTRRKRDRNLDDDDDKDSDEGENADGTERNHSQQPAKRRPVATGTDSAPDPNDPYAFTEDPTVTRTEPLAETVPISSALHQERTSQLSTMISRIFQERRVEQLTVTEITNVVQSRGGGFSQSDVRITLESMHKDNRIMLAGDDVWLI</sequence>
<dbReference type="SMART" id="SM00350">
    <property type="entry name" value="MCM"/>
    <property type="match status" value="1"/>
</dbReference>
<comment type="subunit">
    <text evidence="11">Component of the MCM2-7 complex.</text>
</comment>
<comment type="similarity">
    <text evidence="2 10">Belongs to the MCM family.</text>
</comment>
<keyword evidence="7 10" id="KW-0067">ATP-binding</keyword>
<evidence type="ECO:0000256" key="8">
    <source>
        <dbReference type="ARBA" id="ARBA00023125"/>
    </source>
</evidence>
<protein>
    <recommendedName>
        <fullName evidence="11">DNA replication licensing factor MCM3</fullName>
        <ecNumber evidence="11">3.6.4.12</ecNumber>
    </recommendedName>
</protein>
<evidence type="ECO:0000256" key="12">
    <source>
        <dbReference type="SAM" id="MobiDB-lite"/>
    </source>
</evidence>
<dbReference type="GO" id="GO:0003697">
    <property type="term" value="F:single-stranded DNA binding"/>
    <property type="evidence" value="ECO:0007669"/>
    <property type="project" value="TreeGrafter"/>
</dbReference>
<evidence type="ECO:0000256" key="1">
    <source>
        <dbReference type="ARBA" id="ARBA00004123"/>
    </source>
</evidence>
<evidence type="ECO:0000313" key="16">
    <source>
        <dbReference type="Proteomes" id="UP000471633"/>
    </source>
</evidence>
<dbReference type="Proteomes" id="UP000471633">
    <property type="component" value="Unassembled WGS sequence"/>
</dbReference>
<feature type="domain" description="MCM C-terminal AAA(+) ATPase" evidence="13">
    <location>
        <begin position="287"/>
        <end position="493"/>
    </location>
</feature>
<dbReference type="Pfam" id="PF17855">
    <property type="entry name" value="MCM_lid"/>
    <property type="match status" value="1"/>
</dbReference>
<comment type="catalytic activity">
    <reaction evidence="11">
        <text>ATP + H2O = ADP + phosphate + H(+)</text>
        <dbReference type="Rhea" id="RHEA:13065"/>
        <dbReference type="ChEBI" id="CHEBI:15377"/>
        <dbReference type="ChEBI" id="CHEBI:15378"/>
        <dbReference type="ChEBI" id="CHEBI:30616"/>
        <dbReference type="ChEBI" id="CHEBI:43474"/>
        <dbReference type="ChEBI" id="CHEBI:456216"/>
        <dbReference type="EC" id="3.6.4.12"/>
    </reaction>
</comment>
<evidence type="ECO:0000256" key="7">
    <source>
        <dbReference type="ARBA" id="ARBA00022840"/>
    </source>
</evidence>
<feature type="region of interest" description="Disordered" evidence="12">
    <location>
        <begin position="527"/>
        <end position="550"/>
    </location>
</feature>
<dbReference type="InterPro" id="IPR001208">
    <property type="entry name" value="MCM_dom"/>
</dbReference>
<dbReference type="Pfam" id="PF23191">
    <property type="entry name" value="WHD_MCM3_C"/>
    <property type="match status" value="1"/>
</dbReference>
<dbReference type="STRING" id="6185.A0A095C236"/>
<proteinExistence type="inferred from homology"/>
<dbReference type="GO" id="GO:1902975">
    <property type="term" value="P:mitotic DNA replication initiation"/>
    <property type="evidence" value="ECO:0007669"/>
    <property type="project" value="TreeGrafter"/>
</dbReference>
<dbReference type="GO" id="GO:0006271">
    <property type="term" value="P:DNA strand elongation involved in DNA replication"/>
    <property type="evidence" value="ECO:0007669"/>
    <property type="project" value="TreeGrafter"/>
</dbReference>
<dbReference type="InterPro" id="IPR041562">
    <property type="entry name" value="MCM_lid"/>
</dbReference>
<dbReference type="GO" id="GO:0042555">
    <property type="term" value="C:MCM complex"/>
    <property type="evidence" value="ECO:0007669"/>
    <property type="project" value="UniProtKB-UniRule"/>
</dbReference>
<comment type="function">
    <text evidence="11">Acts as component of the MCM2-7 complex (MCM complex) which is the replicative helicase essential for 'once per cell cycle' DNA replication initiation and elongation in eukaryotic cells. The active ATPase sites in the MCM2-7 ring are formed through the interaction surfaces of two neighboring subunits such that a critical structure of a conserved arginine finger motif is provided in trans relative to the ATP-binding site of the Walker A box of the adjacent subunit. The six ATPase active sites, however, are likely to contribute differentially to the complex helicase activity.</text>
</comment>
<evidence type="ECO:0000256" key="5">
    <source>
        <dbReference type="ARBA" id="ARBA00022801"/>
    </source>
</evidence>
<reference evidence="14" key="4">
    <citation type="journal article" date="2022" name="PLoS Pathog.">
        <title>Chromosome-level genome of Schistosoma haematobium underpins genome-wide explorations of molecular variation.</title>
        <authorList>
            <person name="Stroehlein A.J."/>
            <person name="Korhonen P.K."/>
            <person name="Lee V.V."/>
            <person name="Ralph S.A."/>
            <person name="Mentink-Kane M."/>
            <person name="You H."/>
            <person name="McManus D.P."/>
            <person name="Tchuente L.T."/>
            <person name="Stothard J.R."/>
            <person name="Kaur P."/>
            <person name="Dudchenko O."/>
            <person name="Aiden E.L."/>
            <person name="Yang B."/>
            <person name="Yang H."/>
            <person name="Emery A.M."/>
            <person name="Webster B.L."/>
            <person name="Brindley P.J."/>
            <person name="Rollinson D."/>
            <person name="Chang B.C.H."/>
            <person name="Gasser R.B."/>
            <person name="Young N.D."/>
        </authorList>
    </citation>
    <scope>NUCLEOTIDE SEQUENCE</scope>
</reference>
<dbReference type="RefSeq" id="XP_051068404.1">
    <property type="nucleotide sequence ID" value="XM_051215211.1"/>
</dbReference>
<dbReference type="GO" id="GO:0000727">
    <property type="term" value="P:double-strand break repair via break-induced replication"/>
    <property type="evidence" value="ECO:0007669"/>
    <property type="project" value="TreeGrafter"/>
</dbReference>
<dbReference type="OrthoDB" id="1882346at2759"/>
<dbReference type="Gene3D" id="2.20.28.10">
    <property type="match status" value="1"/>
</dbReference>
<dbReference type="Pfam" id="PF14551">
    <property type="entry name" value="MCM_N"/>
    <property type="match status" value="1"/>
</dbReference>
<dbReference type="InterPro" id="IPR031327">
    <property type="entry name" value="MCM"/>
</dbReference>
<dbReference type="SUPFAM" id="SSF52540">
    <property type="entry name" value="P-loop containing nucleoside triphosphate hydrolases"/>
    <property type="match status" value="1"/>
</dbReference>
<dbReference type="Gene3D" id="3.30.1640.10">
    <property type="entry name" value="mini-chromosome maintenance (MCM) complex, chain A, domain 1"/>
    <property type="match status" value="1"/>
</dbReference>
<dbReference type="SMART" id="SM00382">
    <property type="entry name" value="AAA"/>
    <property type="match status" value="1"/>
</dbReference>
<keyword evidence="9 11" id="KW-0539">Nucleus</keyword>
<dbReference type="InterPro" id="IPR012340">
    <property type="entry name" value="NA-bd_OB-fold"/>
</dbReference>
<evidence type="ECO:0000256" key="10">
    <source>
        <dbReference type="RuleBase" id="RU004070"/>
    </source>
</evidence>
<dbReference type="EC" id="3.6.4.12" evidence="11"/>
<dbReference type="Pfam" id="PF00493">
    <property type="entry name" value="MCM"/>
    <property type="match status" value="1"/>
</dbReference>
<evidence type="ECO:0000313" key="15">
    <source>
        <dbReference type="EMBL" id="KGB35683.1"/>
    </source>
</evidence>
<dbReference type="InterPro" id="IPR003593">
    <property type="entry name" value="AAA+_ATPase"/>
</dbReference>
<dbReference type="InterPro" id="IPR008046">
    <property type="entry name" value="Mcm3"/>
</dbReference>
<keyword evidence="16" id="KW-1185">Reference proteome</keyword>
<dbReference type="SUPFAM" id="SSF50249">
    <property type="entry name" value="Nucleic acid-binding proteins"/>
    <property type="match status" value="1"/>
</dbReference>
<keyword evidence="3 11" id="KW-0235">DNA replication</keyword>
<organism evidence="15">
    <name type="scientific">Schistosoma haematobium</name>
    <name type="common">Blood fluke</name>
    <dbReference type="NCBI Taxonomy" id="6185"/>
    <lineage>
        <taxon>Eukaryota</taxon>
        <taxon>Metazoa</taxon>
        <taxon>Spiralia</taxon>
        <taxon>Lophotrochozoa</taxon>
        <taxon>Platyhelminthes</taxon>
        <taxon>Trematoda</taxon>
        <taxon>Digenea</taxon>
        <taxon>Strigeidida</taxon>
        <taxon>Schistosomatoidea</taxon>
        <taxon>Schistosomatidae</taxon>
        <taxon>Schistosoma</taxon>
    </lineage>
</organism>
<evidence type="ECO:0000313" key="14">
    <source>
        <dbReference type="EMBL" id="KAH9585841.1"/>
    </source>
</evidence>
<feature type="compositionally biased region" description="Acidic residues" evidence="12">
    <location>
        <begin position="686"/>
        <end position="701"/>
    </location>
</feature>
<dbReference type="GO" id="GO:0017116">
    <property type="term" value="F:single-stranded DNA helicase activity"/>
    <property type="evidence" value="ECO:0007669"/>
    <property type="project" value="TreeGrafter"/>
</dbReference>
<dbReference type="InterPro" id="IPR027417">
    <property type="entry name" value="P-loop_NTPase"/>
</dbReference>
<comment type="subcellular location">
    <subcellularLocation>
        <location evidence="1 11">Nucleus</location>
    </subcellularLocation>
</comment>
<dbReference type="InterPro" id="IPR033762">
    <property type="entry name" value="MCM_OB"/>
</dbReference>
<dbReference type="Gene3D" id="2.40.50.140">
    <property type="entry name" value="Nucleic acid-binding proteins"/>
    <property type="match status" value="1"/>
</dbReference>
<evidence type="ECO:0000256" key="2">
    <source>
        <dbReference type="ARBA" id="ARBA00008010"/>
    </source>
</evidence>
<dbReference type="KEGG" id="shx:MS3_00006965"/>
<dbReference type="PANTHER" id="PTHR11630">
    <property type="entry name" value="DNA REPLICATION LICENSING FACTOR MCM FAMILY MEMBER"/>
    <property type="match status" value="1"/>
</dbReference>
<dbReference type="AlphaFoldDB" id="A0A095C236"/>
<gene>
    <name evidence="14" type="primary">MCM3_1</name>
    <name evidence="14" type="ORF">MS3_00006965</name>
    <name evidence="15" type="ORF">MS3_03943</name>
</gene>
<dbReference type="GO" id="GO:0005634">
    <property type="term" value="C:nucleus"/>
    <property type="evidence" value="ECO:0007669"/>
    <property type="project" value="UniProtKB-SubCell"/>
</dbReference>
<evidence type="ECO:0000259" key="13">
    <source>
        <dbReference type="PROSITE" id="PS50051"/>
    </source>
</evidence>
<keyword evidence="4 10" id="KW-0547">Nucleotide-binding</keyword>
<evidence type="ECO:0000256" key="9">
    <source>
        <dbReference type="ARBA" id="ARBA00023242"/>
    </source>
</evidence>
<evidence type="ECO:0000256" key="11">
    <source>
        <dbReference type="RuleBase" id="RU368061"/>
    </source>
</evidence>
<dbReference type="Pfam" id="PF17207">
    <property type="entry name" value="MCM_OB"/>
    <property type="match status" value="1"/>
</dbReference>
<dbReference type="EMBL" id="AMPZ03000004">
    <property type="protein sequence ID" value="KAH9585841.1"/>
    <property type="molecule type" value="Genomic_DNA"/>
</dbReference>
<dbReference type="Gene3D" id="3.40.50.300">
    <property type="entry name" value="P-loop containing nucleotide triphosphate hydrolases"/>
    <property type="match status" value="1"/>
</dbReference>